<proteinExistence type="predicted"/>
<evidence type="ECO:0000313" key="2">
    <source>
        <dbReference type="Proteomes" id="UP001595387"/>
    </source>
</evidence>
<organism evidence="1 2">
    <name type="scientific">Virgibacillus sediminis</name>
    <dbReference type="NCBI Taxonomy" id="202260"/>
    <lineage>
        <taxon>Bacteria</taxon>
        <taxon>Bacillati</taxon>
        <taxon>Bacillota</taxon>
        <taxon>Bacilli</taxon>
        <taxon>Bacillales</taxon>
        <taxon>Bacillaceae</taxon>
        <taxon>Virgibacillus</taxon>
    </lineage>
</organism>
<evidence type="ECO:0000313" key="1">
    <source>
        <dbReference type="EMBL" id="MFC2947790.1"/>
    </source>
</evidence>
<protein>
    <submittedName>
        <fullName evidence="1">Uncharacterized protein</fullName>
    </submittedName>
</protein>
<dbReference type="EMBL" id="JBHRRZ010000010">
    <property type="protein sequence ID" value="MFC2947790.1"/>
    <property type="molecule type" value="Genomic_DNA"/>
</dbReference>
<name>A0ABV7A4G6_9BACI</name>
<accession>A0ABV7A4G6</accession>
<gene>
    <name evidence="1" type="ORF">ACFODW_05480</name>
</gene>
<dbReference type="RefSeq" id="WP_390304059.1">
    <property type="nucleotide sequence ID" value="NZ_JBHRRZ010000010.1"/>
</dbReference>
<comment type="caution">
    <text evidence="1">The sequence shown here is derived from an EMBL/GenBank/DDBJ whole genome shotgun (WGS) entry which is preliminary data.</text>
</comment>
<sequence length="53" mass="5920">MMNIAFIFERGLLPETGEAYFARWKANHDTGPVGTVYVERATSQRPASDMAQS</sequence>
<keyword evidence="2" id="KW-1185">Reference proteome</keyword>
<dbReference type="Proteomes" id="UP001595387">
    <property type="component" value="Unassembled WGS sequence"/>
</dbReference>
<reference evidence="2" key="1">
    <citation type="journal article" date="2019" name="Int. J. Syst. Evol. Microbiol.">
        <title>The Global Catalogue of Microorganisms (GCM) 10K type strain sequencing project: providing services to taxonomists for standard genome sequencing and annotation.</title>
        <authorList>
            <consortium name="The Broad Institute Genomics Platform"/>
            <consortium name="The Broad Institute Genome Sequencing Center for Infectious Disease"/>
            <person name="Wu L."/>
            <person name="Ma J."/>
        </authorList>
    </citation>
    <scope>NUCLEOTIDE SEQUENCE [LARGE SCALE GENOMIC DNA]</scope>
    <source>
        <strain evidence="2">KCTC 13193</strain>
    </source>
</reference>